<keyword evidence="3" id="KW-0175">Coiled coil</keyword>
<evidence type="ECO:0000256" key="5">
    <source>
        <dbReference type="ARBA" id="ARBA00023163"/>
    </source>
</evidence>
<dbReference type="GO" id="GO:0000976">
    <property type="term" value="F:transcription cis-regulatory region binding"/>
    <property type="evidence" value="ECO:0007669"/>
    <property type="project" value="TreeGrafter"/>
</dbReference>
<evidence type="ECO:0000259" key="8">
    <source>
        <dbReference type="Pfam" id="PF13837"/>
    </source>
</evidence>
<keyword evidence="5" id="KW-0804">Transcription</keyword>
<feature type="region of interest" description="Disordered" evidence="7">
    <location>
        <begin position="305"/>
        <end position="330"/>
    </location>
</feature>
<name>A0AAD8HK53_9APIA</name>
<feature type="domain" description="Myb/SANT-like DNA-binding" evidence="8">
    <location>
        <begin position="27"/>
        <end position="118"/>
    </location>
</feature>
<accession>A0AAD8HK53</accession>
<dbReference type="EMBL" id="JAUIZM010000008">
    <property type="protein sequence ID" value="KAK1368795.1"/>
    <property type="molecule type" value="Genomic_DNA"/>
</dbReference>
<evidence type="ECO:0000256" key="2">
    <source>
        <dbReference type="ARBA" id="ARBA00023015"/>
    </source>
</evidence>
<keyword evidence="2" id="KW-0805">Transcription regulation</keyword>
<sequence length="330" mass="37124">MGDFTPLNSLPAVNPSPATRSMPFREDCWSEAATATLVDAWGQRYLELNRGNLRQKDWQAVADAVNSLHGHTKKLRRTDVQCKNRIDTIKKKYKIEKARVCETNGAFVSSWPFFDQLDVLIGVKKEGFTRRGTPGGSGLGIGRAEAFSNSRNGNGTPPMAIALRREAEREELPVAVVMPQKRSAAVVDDSYFRRNYSAMAAAAAKGEVEDEEETENEDEESEESGEERDEERVDVMEGNQGGSDGIKMLAKAIESFGEKYERIELEKLRQSRELEVKRIEVGRDIELQRTQMLYDIQVQMEKLKREKKKSLGTDKSSVMDKSSGLDDIYS</sequence>
<dbReference type="InterPro" id="IPR044822">
    <property type="entry name" value="Myb_DNA-bind_4"/>
</dbReference>
<proteinExistence type="predicted"/>
<dbReference type="Gene3D" id="1.10.10.60">
    <property type="entry name" value="Homeodomain-like"/>
    <property type="match status" value="1"/>
</dbReference>
<dbReference type="FunFam" id="1.10.10.60:FF:000104">
    <property type="entry name" value="trihelix transcription factor ASIL2"/>
    <property type="match status" value="1"/>
</dbReference>
<evidence type="ECO:0000256" key="7">
    <source>
        <dbReference type="SAM" id="MobiDB-lite"/>
    </source>
</evidence>
<evidence type="ECO:0000256" key="6">
    <source>
        <dbReference type="ARBA" id="ARBA00023242"/>
    </source>
</evidence>
<keyword evidence="10" id="KW-1185">Reference proteome</keyword>
<gene>
    <name evidence="9" type="ORF">POM88_034887</name>
</gene>
<comment type="subcellular location">
    <subcellularLocation>
        <location evidence="1">Nucleus</location>
    </subcellularLocation>
</comment>
<evidence type="ECO:0000313" key="10">
    <source>
        <dbReference type="Proteomes" id="UP001237642"/>
    </source>
</evidence>
<keyword evidence="6" id="KW-0539">Nucleus</keyword>
<organism evidence="9 10">
    <name type="scientific">Heracleum sosnowskyi</name>
    <dbReference type="NCBI Taxonomy" id="360622"/>
    <lineage>
        <taxon>Eukaryota</taxon>
        <taxon>Viridiplantae</taxon>
        <taxon>Streptophyta</taxon>
        <taxon>Embryophyta</taxon>
        <taxon>Tracheophyta</taxon>
        <taxon>Spermatophyta</taxon>
        <taxon>Magnoliopsida</taxon>
        <taxon>eudicotyledons</taxon>
        <taxon>Gunneridae</taxon>
        <taxon>Pentapetalae</taxon>
        <taxon>asterids</taxon>
        <taxon>campanulids</taxon>
        <taxon>Apiales</taxon>
        <taxon>Apiaceae</taxon>
        <taxon>Apioideae</taxon>
        <taxon>apioid superclade</taxon>
        <taxon>Tordylieae</taxon>
        <taxon>Tordyliinae</taxon>
        <taxon>Heracleum</taxon>
    </lineage>
</organism>
<feature type="region of interest" description="Disordered" evidence="7">
    <location>
        <begin position="1"/>
        <end position="20"/>
    </location>
</feature>
<evidence type="ECO:0000313" key="9">
    <source>
        <dbReference type="EMBL" id="KAK1368795.1"/>
    </source>
</evidence>
<dbReference type="Pfam" id="PF13837">
    <property type="entry name" value="Myb_DNA-bind_4"/>
    <property type="match status" value="1"/>
</dbReference>
<dbReference type="Proteomes" id="UP001237642">
    <property type="component" value="Unassembled WGS sequence"/>
</dbReference>
<feature type="compositionally biased region" description="Acidic residues" evidence="7">
    <location>
        <begin position="208"/>
        <end position="229"/>
    </location>
</feature>
<comment type="caution">
    <text evidence="9">The sequence shown here is derived from an EMBL/GenBank/DDBJ whole genome shotgun (WGS) entry which is preliminary data.</text>
</comment>
<evidence type="ECO:0000256" key="4">
    <source>
        <dbReference type="ARBA" id="ARBA00023125"/>
    </source>
</evidence>
<feature type="region of interest" description="Disordered" evidence="7">
    <location>
        <begin position="134"/>
        <end position="156"/>
    </location>
</feature>
<dbReference type="PANTHER" id="PTHR31307:SF16">
    <property type="entry name" value="OS05G0560600 PROTEIN"/>
    <property type="match status" value="1"/>
</dbReference>
<evidence type="ECO:0000256" key="3">
    <source>
        <dbReference type="ARBA" id="ARBA00023054"/>
    </source>
</evidence>
<dbReference type="InterPro" id="IPR044823">
    <property type="entry name" value="ASIL1/2-like"/>
</dbReference>
<dbReference type="AlphaFoldDB" id="A0AAD8HK53"/>
<dbReference type="GO" id="GO:0005634">
    <property type="term" value="C:nucleus"/>
    <property type="evidence" value="ECO:0007669"/>
    <property type="project" value="UniProtKB-SubCell"/>
</dbReference>
<keyword evidence="4" id="KW-0238">DNA-binding</keyword>
<feature type="region of interest" description="Disordered" evidence="7">
    <location>
        <begin position="203"/>
        <end position="244"/>
    </location>
</feature>
<reference evidence="9" key="1">
    <citation type="submission" date="2023-02" db="EMBL/GenBank/DDBJ databases">
        <title>Genome of toxic invasive species Heracleum sosnowskyi carries increased number of genes despite the absence of recent whole-genome duplications.</title>
        <authorList>
            <person name="Schelkunov M."/>
            <person name="Shtratnikova V."/>
            <person name="Makarenko M."/>
            <person name="Klepikova A."/>
            <person name="Omelchenko D."/>
            <person name="Novikova G."/>
            <person name="Obukhova E."/>
            <person name="Bogdanov V."/>
            <person name="Penin A."/>
            <person name="Logacheva M."/>
        </authorList>
    </citation>
    <scope>NUCLEOTIDE SEQUENCE</scope>
    <source>
        <strain evidence="9">Hsosn_3</strain>
        <tissue evidence="9">Leaf</tissue>
    </source>
</reference>
<reference evidence="9" key="2">
    <citation type="submission" date="2023-05" db="EMBL/GenBank/DDBJ databases">
        <authorList>
            <person name="Schelkunov M.I."/>
        </authorList>
    </citation>
    <scope>NUCLEOTIDE SEQUENCE</scope>
    <source>
        <strain evidence="9">Hsosn_3</strain>
        <tissue evidence="9">Leaf</tissue>
    </source>
</reference>
<evidence type="ECO:0000256" key="1">
    <source>
        <dbReference type="ARBA" id="ARBA00004123"/>
    </source>
</evidence>
<protein>
    <submittedName>
        <fullName evidence="9">Trihelix transcription factor ASIL2-like</fullName>
    </submittedName>
</protein>
<dbReference type="PANTHER" id="PTHR31307">
    <property type="entry name" value="TRIHELIX TRANSCRIPTION FACTOR ASIL2"/>
    <property type="match status" value="1"/>
</dbReference>